<dbReference type="EMBL" id="JABANM010024702">
    <property type="protein sequence ID" value="KAF4715790.1"/>
    <property type="molecule type" value="Genomic_DNA"/>
</dbReference>
<feature type="compositionally biased region" description="Low complexity" evidence="1">
    <location>
        <begin position="287"/>
        <end position="296"/>
    </location>
</feature>
<feature type="region of interest" description="Disordered" evidence="1">
    <location>
        <begin position="276"/>
        <end position="298"/>
    </location>
</feature>
<accession>A0A7J6R7X4</accession>
<evidence type="ECO:0000313" key="3">
    <source>
        <dbReference type="Proteomes" id="UP000574390"/>
    </source>
</evidence>
<gene>
    <name evidence="2" type="ORF">FOZ62_005617</name>
</gene>
<reference evidence="2 3" key="1">
    <citation type="submission" date="2020-04" db="EMBL/GenBank/DDBJ databases">
        <title>Perkinsus olseni comparative genomics.</title>
        <authorList>
            <person name="Bogema D.R."/>
        </authorList>
    </citation>
    <scope>NUCLEOTIDE SEQUENCE [LARGE SCALE GENOMIC DNA]</scope>
    <source>
        <strain evidence="2">ATCC PRA-205</strain>
    </source>
</reference>
<name>A0A7J6R7X4_PEROL</name>
<proteinExistence type="predicted"/>
<comment type="caution">
    <text evidence="2">The sequence shown here is derived from an EMBL/GenBank/DDBJ whole genome shotgun (WGS) entry which is preliminary data.</text>
</comment>
<protein>
    <submittedName>
        <fullName evidence="2">Uncharacterized protein</fullName>
    </submittedName>
</protein>
<sequence>MNDFLLWGDPRAVEAVERLLLKVWQATGFQCPLAKRTSWGESPTRWLGSHWIWCDGSLKLVRPQGADIALGNVEGLTKRRVFQVAGRFTEISGGVNESLARAHADCARVLASKASTWDVAEPGNDWALPASVHLGLSLKYWEQAAILEDAELCLLTGIKCIIAEVDASAGGYGFVWKDSDSGSPMVKFILPLVNFTLMPQANTCYLCGHAGKGFRPAVQSADIIGSVIGIHPKTFESWGICPNCRIALGKGTRAWMEKYIPRGFIPYAWSNEPKTLKGGWKKRRSGSGRPSDDSSSLEAVSMRVGDKLIEEFKSLQFLNQHDKARFFERLAEQQGVLHLLKPSQESCSSTVTVEMSRVKLYASELSLSQRK</sequence>
<evidence type="ECO:0000256" key="1">
    <source>
        <dbReference type="SAM" id="MobiDB-lite"/>
    </source>
</evidence>
<dbReference type="AlphaFoldDB" id="A0A7J6R7X4"/>
<evidence type="ECO:0000313" key="2">
    <source>
        <dbReference type="EMBL" id="KAF4715790.1"/>
    </source>
</evidence>
<feature type="non-terminal residue" evidence="2">
    <location>
        <position position="371"/>
    </location>
</feature>
<dbReference type="Proteomes" id="UP000574390">
    <property type="component" value="Unassembled WGS sequence"/>
</dbReference>
<organism evidence="2 3">
    <name type="scientific">Perkinsus olseni</name>
    <name type="common">Perkinsus atlanticus</name>
    <dbReference type="NCBI Taxonomy" id="32597"/>
    <lineage>
        <taxon>Eukaryota</taxon>
        <taxon>Sar</taxon>
        <taxon>Alveolata</taxon>
        <taxon>Perkinsozoa</taxon>
        <taxon>Perkinsea</taxon>
        <taxon>Perkinsida</taxon>
        <taxon>Perkinsidae</taxon>
        <taxon>Perkinsus</taxon>
    </lineage>
</organism>